<dbReference type="InterPro" id="IPR006287">
    <property type="entry name" value="DJ-1"/>
</dbReference>
<organism evidence="2 3">
    <name type="scientific">Faecalicatena orotica</name>
    <dbReference type="NCBI Taxonomy" id="1544"/>
    <lineage>
        <taxon>Bacteria</taxon>
        <taxon>Bacillati</taxon>
        <taxon>Bacillota</taxon>
        <taxon>Clostridia</taxon>
        <taxon>Lachnospirales</taxon>
        <taxon>Lachnospiraceae</taxon>
        <taxon>Faecalicatena</taxon>
    </lineage>
</organism>
<evidence type="ECO:0000259" key="1">
    <source>
        <dbReference type="Pfam" id="PF01965"/>
    </source>
</evidence>
<dbReference type="RefSeq" id="WP_109729510.1">
    <property type="nucleotide sequence ID" value="NZ_BAAACK010000007.1"/>
</dbReference>
<proteinExistence type="predicted"/>
<dbReference type="AlphaFoldDB" id="A0A2Y9C487"/>
<name>A0A2Y9C487_9FIRM</name>
<dbReference type="Proteomes" id="UP000245845">
    <property type="component" value="Unassembled WGS sequence"/>
</dbReference>
<feature type="domain" description="DJ-1/PfpI" evidence="1">
    <location>
        <begin position="2"/>
        <end position="163"/>
    </location>
</feature>
<accession>A0A2Y9C487</accession>
<dbReference type="Pfam" id="PF01965">
    <property type="entry name" value="DJ-1_PfpI"/>
    <property type="match status" value="1"/>
</dbReference>
<gene>
    <name evidence="2" type="ORF">A8806_101436</name>
</gene>
<evidence type="ECO:0000313" key="3">
    <source>
        <dbReference type="Proteomes" id="UP000245845"/>
    </source>
</evidence>
<dbReference type="PANTHER" id="PTHR48094">
    <property type="entry name" value="PROTEIN/NUCLEIC ACID DEGLYCASE DJ-1-RELATED"/>
    <property type="match status" value="1"/>
</dbReference>
<dbReference type="Gene3D" id="3.40.50.880">
    <property type="match status" value="1"/>
</dbReference>
<comment type="caution">
    <text evidence="2">The sequence shown here is derived from an EMBL/GenBank/DDBJ whole genome shotgun (WGS) entry which is preliminary data.</text>
</comment>
<dbReference type="PANTHER" id="PTHR48094:SF12">
    <property type="entry name" value="PARKINSON DISEASE PROTEIN 7 HOMOLOG"/>
    <property type="match status" value="1"/>
</dbReference>
<reference evidence="2 3" key="1">
    <citation type="submission" date="2018-05" db="EMBL/GenBank/DDBJ databases">
        <title>The Hungate 1000. A catalogue of reference genomes from the rumen microbiome.</title>
        <authorList>
            <person name="Kelly W."/>
        </authorList>
    </citation>
    <scope>NUCLEOTIDE SEQUENCE [LARGE SCALE GENOMIC DNA]</scope>
    <source>
        <strain evidence="2 3">NLAE-zl-C242</strain>
    </source>
</reference>
<sequence length="182" mass="19136">MKRVSVFLADGFEEIEGLTVVDLLRRAGVHVDTVSVSGSLVIHGAHGIGVNADVLFGNMDFSDVDMLVLPGGMPGTVHLQEHAGLEELLKEFYEKQAYIAAICAAPSILGALGFLKGRTACSYPSMEGTLTGADVVRESVAVDGHIITSRGMGTAIPFALTLISILCGQEKADEVSESVIYA</sequence>
<dbReference type="OrthoDB" id="9800516at2"/>
<evidence type="ECO:0000313" key="2">
    <source>
        <dbReference type="EMBL" id="PWJ32148.1"/>
    </source>
</evidence>
<protein>
    <submittedName>
        <fullName evidence="2">4-methyl-5(B-hydroxyethyl)-thiazole monophosphate biosynthesis</fullName>
    </submittedName>
</protein>
<dbReference type="InterPro" id="IPR002818">
    <property type="entry name" value="DJ-1/PfpI"/>
</dbReference>
<keyword evidence="3" id="KW-1185">Reference proteome</keyword>
<dbReference type="InterPro" id="IPR050325">
    <property type="entry name" value="Prot/Nucl_acid_deglycase"/>
</dbReference>
<dbReference type="EMBL" id="QGDL01000001">
    <property type="protein sequence ID" value="PWJ32148.1"/>
    <property type="molecule type" value="Genomic_DNA"/>
</dbReference>
<dbReference type="NCBIfam" id="TIGR01383">
    <property type="entry name" value="not_thiJ"/>
    <property type="match status" value="1"/>
</dbReference>
<dbReference type="CDD" id="cd03135">
    <property type="entry name" value="GATase1_DJ-1"/>
    <property type="match status" value="1"/>
</dbReference>
<dbReference type="InterPro" id="IPR029062">
    <property type="entry name" value="Class_I_gatase-like"/>
</dbReference>
<dbReference type="SUPFAM" id="SSF52317">
    <property type="entry name" value="Class I glutamine amidotransferase-like"/>
    <property type="match status" value="1"/>
</dbReference>
<dbReference type="GO" id="GO:0005737">
    <property type="term" value="C:cytoplasm"/>
    <property type="evidence" value="ECO:0007669"/>
    <property type="project" value="TreeGrafter"/>
</dbReference>